<dbReference type="Proteomes" id="UP001378592">
    <property type="component" value="Unassembled WGS sequence"/>
</dbReference>
<keyword evidence="8 18" id="KW-0479">Metal-binding</keyword>
<comment type="function">
    <text evidence="18">Catalyzes stereospecific hydroxylation of free fatty acids at the C-2 position to produce (R)-2-hydroxy fatty acids, which are building blocks of sphingolipids and glycosphingolipids common in neural tissue and epidermis. Plays an essential role in the synthesis of galactosphingolipids of the myelin sheath. Responsible for the synthesis of sphingolipids and glycosphingolipids involved in the formation of epidermal lamellar bodies critical for skin permeability barrier. Participates in the synthesis of glycosphingolipids and a fraction of type II wax diesters in sebaceous gland, specifically regulating hair follicle homeostasis. Involved in the synthesis of sphingolipids of plasma membrane rafts, controlling lipid raft mobility and trafficking of raft-associated proteins.</text>
</comment>
<keyword evidence="5 18" id="KW-0444">Lipid biosynthesis</keyword>
<evidence type="ECO:0000313" key="23">
    <source>
        <dbReference type="EMBL" id="KAK7794174.1"/>
    </source>
</evidence>
<feature type="transmembrane region" description="Helical" evidence="21">
    <location>
        <begin position="123"/>
        <end position="142"/>
    </location>
</feature>
<accession>A0AAN9VFI3</accession>
<keyword evidence="12 21" id="KW-1133">Transmembrane helix</keyword>
<protein>
    <recommendedName>
        <fullName evidence="18">Fatty acid 2-hydroxylase</fullName>
        <ecNumber evidence="18">1.-.-.-</ecNumber>
    </recommendedName>
</protein>
<keyword evidence="13 18" id="KW-0560">Oxidoreductase</keyword>
<organism evidence="23 24">
    <name type="scientific">Gryllus longicercus</name>
    <dbReference type="NCBI Taxonomy" id="2509291"/>
    <lineage>
        <taxon>Eukaryota</taxon>
        <taxon>Metazoa</taxon>
        <taxon>Ecdysozoa</taxon>
        <taxon>Arthropoda</taxon>
        <taxon>Hexapoda</taxon>
        <taxon>Insecta</taxon>
        <taxon>Pterygota</taxon>
        <taxon>Neoptera</taxon>
        <taxon>Polyneoptera</taxon>
        <taxon>Orthoptera</taxon>
        <taxon>Ensifera</taxon>
        <taxon>Gryllidea</taxon>
        <taxon>Grylloidea</taxon>
        <taxon>Gryllidae</taxon>
        <taxon>Gryllinae</taxon>
        <taxon>Gryllus</taxon>
    </lineage>
</organism>
<keyword evidence="9 18" id="KW-0256">Endoplasmic reticulum</keyword>
<evidence type="ECO:0000256" key="16">
    <source>
        <dbReference type="ARBA" id="ARBA00023136"/>
    </source>
</evidence>
<proteinExistence type="inferred from homology"/>
<evidence type="ECO:0000256" key="20">
    <source>
        <dbReference type="PIRSR" id="PIRSR005149-50"/>
    </source>
</evidence>
<dbReference type="PIRSF" id="PIRSF005149">
    <property type="entry name" value="IPC-B_HD"/>
    <property type="match status" value="1"/>
</dbReference>
<feature type="transmembrane region" description="Helical" evidence="21">
    <location>
        <begin position="240"/>
        <end position="261"/>
    </location>
</feature>
<evidence type="ECO:0000256" key="9">
    <source>
        <dbReference type="ARBA" id="ARBA00022824"/>
    </source>
</evidence>
<keyword evidence="6 20" id="KW-0349">Heme</keyword>
<dbReference type="Pfam" id="PF04116">
    <property type="entry name" value="FA_hydroxylase"/>
    <property type="match status" value="1"/>
</dbReference>
<keyword evidence="24" id="KW-1185">Reference proteome</keyword>
<dbReference type="EMBL" id="JAZDUA010000344">
    <property type="protein sequence ID" value="KAK7794174.1"/>
    <property type="molecule type" value="Genomic_DNA"/>
</dbReference>
<evidence type="ECO:0000256" key="2">
    <source>
        <dbReference type="ARBA" id="ARBA00004991"/>
    </source>
</evidence>
<feature type="domain" description="Cytochrome b5 heme-binding" evidence="22">
    <location>
        <begin position="1"/>
        <end position="68"/>
    </location>
</feature>
<evidence type="ECO:0000256" key="8">
    <source>
        <dbReference type="ARBA" id="ARBA00022723"/>
    </source>
</evidence>
<dbReference type="EC" id="1.-.-.-" evidence="18"/>
<comment type="pathway">
    <text evidence="2">Sphingolipid metabolism.</text>
</comment>
<evidence type="ECO:0000256" key="14">
    <source>
        <dbReference type="ARBA" id="ARBA00023004"/>
    </source>
</evidence>
<evidence type="ECO:0000256" key="18">
    <source>
        <dbReference type="PIRNR" id="PIRNR005149"/>
    </source>
</evidence>
<feature type="transmembrane region" description="Helical" evidence="21">
    <location>
        <begin position="154"/>
        <end position="172"/>
    </location>
</feature>
<dbReference type="InterPro" id="IPR018506">
    <property type="entry name" value="Cyt_B5_heme-BS"/>
</dbReference>
<comment type="similarity">
    <text evidence="4 18">Belongs to the sterol desaturase family. SCS7 subfamily.</text>
</comment>
<dbReference type="GO" id="GO:0006633">
    <property type="term" value="P:fatty acid biosynthetic process"/>
    <property type="evidence" value="ECO:0007669"/>
    <property type="project" value="UniProtKB-KW"/>
</dbReference>
<dbReference type="SUPFAM" id="SSF55856">
    <property type="entry name" value="Cytochrome b5-like heme/steroid binding domain"/>
    <property type="match status" value="1"/>
</dbReference>
<feature type="binding site" evidence="19">
    <location>
        <position position="177"/>
    </location>
    <ligand>
        <name>Zn(2+)</name>
        <dbReference type="ChEBI" id="CHEBI:29105"/>
        <label>1</label>
    </ligand>
</feature>
<feature type="binding site" evidence="19">
    <location>
        <position position="262"/>
    </location>
    <ligand>
        <name>Zn(2+)</name>
        <dbReference type="ChEBI" id="CHEBI:29105"/>
        <label>1</label>
    </ligand>
</feature>
<dbReference type="PANTHER" id="PTHR12863:SF1">
    <property type="entry name" value="FATTY ACID 2-HYDROXYLASE"/>
    <property type="match status" value="1"/>
</dbReference>
<feature type="binding site" description="axial binding residue" evidence="20">
    <location>
        <position position="27"/>
    </location>
    <ligand>
        <name>heme</name>
        <dbReference type="ChEBI" id="CHEBI:30413"/>
    </ligand>
    <ligandPart>
        <name>Fe</name>
        <dbReference type="ChEBI" id="CHEBI:18248"/>
    </ligandPart>
</feature>
<feature type="binding site" description="axial binding residue" evidence="20">
    <location>
        <position position="51"/>
    </location>
    <ligand>
        <name>heme</name>
        <dbReference type="ChEBI" id="CHEBI:30413"/>
    </ligand>
    <ligandPart>
        <name>Fe</name>
        <dbReference type="ChEBI" id="CHEBI:18248"/>
    </ligandPart>
</feature>
<keyword evidence="17 18" id="KW-0275">Fatty acid biosynthesis</keyword>
<dbReference type="PROSITE" id="PS00191">
    <property type="entry name" value="CYTOCHROME_B5_1"/>
    <property type="match status" value="1"/>
</dbReference>
<feature type="binding site" evidence="19">
    <location>
        <position position="279"/>
    </location>
    <ligand>
        <name>Zn(2+)</name>
        <dbReference type="ChEBI" id="CHEBI:29105"/>
        <label>1</label>
    </ligand>
</feature>
<evidence type="ECO:0000256" key="19">
    <source>
        <dbReference type="PIRSR" id="PIRSR005149-1"/>
    </source>
</evidence>
<dbReference type="GO" id="GO:0005789">
    <property type="term" value="C:endoplasmic reticulum membrane"/>
    <property type="evidence" value="ECO:0007669"/>
    <property type="project" value="UniProtKB-SubCell"/>
</dbReference>
<evidence type="ECO:0000256" key="12">
    <source>
        <dbReference type="ARBA" id="ARBA00022989"/>
    </source>
</evidence>
<keyword evidence="7 21" id="KW-0812">Transmembrane</keyword>
<comment type="cofactor">
    <cofactor evidence="18 19">
        <name>Zn(2+)</name>
        <dbReference type="ChEBI" id="CHEBI:29105"/>
    </cofactor>
    <text evidence="18 19">Binds 2 Zn(2+) ions per subunit that likely form a catalytic dimetal center.</text>
</comment>
<feature type="binding site" evidence="19">
    <location>
        <position position="200"/>
    </location>
    <ligand>
        <name>Zn(2+)</name>
        <dbReference type="ChEBI" id="CHEBI:29105"/>
        <label>1</label>
    </ligand>
</feature>
<keyword evidence="15 18" id="KW-0443">Lipid metabolism</keyword>
<dbReference type="Pfam" id="PF00173">
    <property type="entry name" value="Cyt-b5"/>
    <property type="match status" value="1"/>
</dbReference>
<comment type="cofactor">
    <cofactor evidence="20">
        <name>Fe cation</name>
        <dbReference type="ChEBI" id="CHEBI:24875"/>
    </cofactor>
</comment>
<comment type="pathway">
    <text evidence="3">Lipid metabolism.</text>
</comment>
<evidence type="ECO:0000256" key="13">
    <source>
        <dbReference type="ARBA" id="ARBA00023002"/>
    </source>
</evidence>
<dbReference type="PROSITE" id="PS50255">
    <property type="entry name" value="CYTOCHROME_B5_2"/>
    <property type="match status" value="1"/>
</dbReference>
<dbReference type="InterPro" id="IPR036400">
    <property type="entry name" value="Cyt_B5-like_heme/steroid_sf"/>
</dbReference>
<evidence type="ECO:0000256" key="1">
    <source>
        <dbReference type="ARBA" id="ARBA00004477"/>
    </source>
</evidence>
<keyword evidence="16 18" id="KW-0472">Membrane</keyword>
<feature type="binding site" evidence="19">
    <location>
        <position position="182"/>
    </location>
    <ligand>
        <name>Zn(2+)</name>
        <dbReference type="ChEBI" id="CHEBI:29105"/>
        <label>1</label>
    </ligand>
</feature>
<evidence type="ECO:0000256" key="21">
    <source>
        <dbReference type="SAM" id="Phobius"/>
    </source>
</evidence>
<dbReference type="InterPro" id="IPR006694">
    <property type="entry name" value="Fatty_acid_hydroxylase"/>
</dbReference>
<sequence length="317" mass="37773">MPSNAKEDFVVEHDGEKYNIGKFLRFHPGGRNTLAALEGKDIAQKLRQYEHSDSALYLMKEYKLRRDARGADDLEKLVDWNKPMLKQVGKLGARYSEWVQSPVDRKLRLFESDFVEKMTVTPWYLIPIIWIPLDVLLLYKGYSDTKQYFEDTYLPPWVLFCFASGFLLWTLLEYSIHRWLFHLHPPDTSPRLITFHFLMHGLHHKVPFDESRLLIPPAPAAIVVVILYCLFYSILPLWMMHYFVAGILAGYVVYDLTHFYLHYGSPRPNTFFYHMKRYHNHHHFTEPDNGYGISCDIWDRVFRTQIYLKKLKFSLRW</sequence>
<evidence type="ECO:0000256" key="11">
    <source>
        <dbReference type="ARBA" id="ARBA00022833"/>
    </source>
</evidence>
<dbReference type="Gene3D" id="3.10.120.10">
    <property type="entry name" value="Cytochrome b5-like heme/steroid binding domain"/>
    <property type="match status" value="1"/>
</dbReference>
<dbReference type="GO" id="GO:0005506">
    <property type="term" value="F:iron ion binding"/>
    <property type="evidence" value="ECO:0007669"/>
    <property type="project" value="UniProtKB-UniRule"/>
</dbReference>
<gene>
    <name evidence="23" type="ORF">R5R35_005372</name>
</gene>
<evidence type="ECO:0000256" key="4">
    <source>
        <dbReference type="ARBA" id="ARBA00005747"/>
    </source>
</evidence>
<feature type="binding site" evidence="19">
    <location>
        <position position="282"/>
    </location>
    <ligand>
        <name>Zn(2+)</name>
        <dbReference type="ChEBI" id="CHEBI:29105"/>
        <label>1</label>
    </ligand>
</feature>
<evidence type="ECO:0000259" key="22">
    <source>
        <dbReference type="PROSITE" id="PS50255"/>
    </source>
</evidence>
<evidence type="ECO:0000256" key="17">
    <source>
        <dbReference type="ARBA" id="ARBA00023160"/>
    </source>
</evidence>
<evidence type="ECO:0000256" key="15">
    <source>
        <dbReference type="ARBA" id="ARBA00023098"/>
    </source>
</evidence>
<feature type="transmembrane region" description="Helical" evidence="21">
    <location>
        <begin position="213"/>
        <end position="234"/>
    </location>
</feature>
<feature type="binding site" evidence="19">
    <location>
        <position position="283"/>
    </location>
    <ligand>
        <name>Zn(2+)</name>
        <dbReference type="ChEBI" id="CHEBI:29105"/>
        <label>1</label>
    </ligand>
</feature>
<evidence type="ECO:0000256" key="7">
    <source>
        <dbReference type="ARBA" id="ARBA00022692"/>
    </source>
</evidence>
<feature type="binding site" evidence="19">
    <location>
        <position position="204"/>
    </location>
    <ligand>
        <name>Zn(2+)</name>
        <dbReference type="ChEBI" id="CHEBI:29105"/>
        <label>1</label>
    </ligand>
</feature>
<keyword evidence="14 18" id="KW-0408">Iron</keyword>
<comment type="caution">
    <text evidence="23">The sequence shown here is derived from an EMBL/GenBank/DDBJ whole genome shotgun (WGS) entry which is preliminary data.</text>
</comment>
<evidence type="ECO:0000256" key="5">
    <source>
        <dbReference type="ARBA" id="ARBA00022516"/>
    </source>
</evidence>
<dbReference type="PANTHER" id="PTHR12863">
    <property type="entry name" value="FATTY ACID HYDROXYLASE"/>
    <property type="match status" value="1"/>
</dbReference>
<evidence type="ECO:0000256" key="6">
    <source>
        <dbReference type="ARBA" id="ARBA00022617"/>
    </source>
</evidence>
<evidence type="ECO:0000313" key="24">
    <source>
        <dbReference type="Proteomes" id="UP001378592"/>
    </source>
</evidence>
<dbReference type="GO" id="GO:0020037">
    <property type="term" value="F:heme binding"/>
    <property type="evidence" value="ECO:0007669"/>
    <property type="project" value="InterPro"/>
</dbReference>
<reference evidence="23 24" key="1">
    <citation type="submission" date="2024-03" db="EMBL/GenBank/DDBJ databases">
        <title>The genome assembly and annotation of the cricket Gryllus longicercus Weissman &amp; Gray.</title>
        <authorList>
            <person name="Szrajer S."/>
            <person name="Gray D."/>
            <person name="Ylla G."/>
        </authorList>
    </citation>
    <scope>NUCLEOTIDE SEQUENCE [LARGE SCALE GENOMIC DNA]</scope>
    <source>
        <strain evidence="23">DAG 2021-001</strain>
        <tissue evidence="23">Whole body minus gut</tissue>
    </source>
</reference>
<evidence type="ECO:0000256" key="3">
    <source>
        <dbReference type="ARBA" id="ARBA00005189"/>
    </source>
</evidence>
<comment type="subcellular location">
    <subcellularLocation>
        <location evidence="1">Endoplasmic reticulum membrane</location>
        <topology evidence="1">Multi-pass membrane protein</topology>
    </subcellularLocation>
</comment>
<evidence type="ECO:0000256" key="10">
    <source>
        <dbReference type="ARBA" id="ARBA00022832"/>
    </source>
</evidence>
<dbReference type="GO" id="GO:0080132">
    <property type="term" value="F:fatty acid 2-hydroxylase activity"/>
    <property type="evidence" value="ECO:0007669"/>
    <property type="project" value="InterPro"/>
</dbReference>
<dbReference type="AlphaFoldDB" id="A0AAN9VFI3"/>
<feature type="binding site" evidence="19">
    <location>
        <position position="203"/>
    </location>
    <ligand>
        <name>Zn(2+)</name>
        <dbReference type="ChEBI" id="CHEBI:29105"/>
        <label>1</label>
    </ligand>
</feature>
<dbReference type="InterPro" id="IPR001199">
    <property type="entry name" value="Cyt_B5-like_heme/steroid-bd"/>
</dbReference>
<name>A0AAN9VFI3_9ORTH</name>
<keyword evidence="11 19" id="KW-0862">Zinc</keyword>
<dbReference type="InterPro" id="IPR014430">
    <property type="entry name" value="Scs7"/>
</dbReference>
<feature type="binding site" evidence="19">
    <location>
        <position position="258"/>
    </location>
    <ligand>
        <name>Zn(2+)</name>
        <dbReference type="ChEBI" id="CHEBI:29105"/>
        <label>1</label>
    </ligand>
</feature>
<keyword evidence="10 18" id="KW-0276">Fatty acid metabolism</keyword>